<dbReference type="HOGENOM" id="CLU_012099_0_0_1"/>
<feature type="signal peptide" evidence="1">
    <location>
        <begin position="1"/>
        <end position="17"/>
    </location>
</feature>
<sequence length="769" mass="83445">MIWSLLLTLLLVGSSHGKAVFAHFMVFLSLDIKDDISKSQEAHIDAFALNIANGDPINKESLPRFFDQADALGFHLFFSFDYAGNGPWSMNDVINLISTYSGRDSYYRHQGKPLVSTLEGPGSSDDWLAIKQRTGCFFIPDWSSLGAKPALQLGTADGLFNWAAWPWGPQEMNTYVDASYIEYLDGLPYMMPAAPWFYTNLPGYNKNWLWRGDNLWYDRWQEILFVKPDFVEIISWNDYGESHYIGPLREHAMEAFNIGRAPYNYATNMPHDGWRLFLPFLIDTYKSGTAKVDKEGLTVWHRPQPAAACSSGGTSGNTASQLQIEFPPTEIVQDHIFFALLGSPATVAVSVGGVALQASWTWQPEGDVGIYHGSVPFGSHLGDVVVTLQRDGKQIVQVQGSSISTDCVQNLTNWNAWVGSSRGSESVNVKPGLSLFKQECINGTGTNNFAGLCEFACSYGYCPIGACYCQQQGEAKTTPNATGPTGYPADGKSASYSGLCAFDCPLGYCPQAACGTISAPLSTPTVSEFLPPACIAGTGEGNLAGLCSFACNLGHCPIAVCTCTAHGALHTLLEATGDVVVAAPGLDEAIYIDLCAFTCSGSGDVYIDPIIFAEPSPIVECIPPCNLIFPEQILPTPTTIYLYPLTTSFTVGGSIVTTTLHPSPITTLTIQYFNMPVHAGQTNPFSFYMTPSYLPSPIVVSAGDETRTVFLPPATVQSYRGDDGPGPFYSLNSTYYIVNDQTYTYSEAQFPSLSDLPTPTVSTTTVFRD</sequence>
<dbReference type="GO" id="GO:0051118">
    <property type="term" value="F:glucan endo-1,3-alpha-glucosidase activity"/>
    <property type="evidence" value="ECO:0007669"/>
    <property type="project" value="InterPro"/>
</dbReference>
<dbReference type="GeneID" id="4319193"/>
<accession>Q0CFZ8</accession>
<dbReference type="InterPro" id="IPR005197">
    <property type="entry name" value="Glyco_hydro_71"/>
</dbReference>
<protein>
    <submittedName>
        <fullName evidence="2">Uncharacterized protein</fullName>
    </submittedName>
</protein>
<evidence type="ECO:0000256" key="1">
    <source>
        <dbReference type="SAM" id="SignalP"/>
    </source>
</evidence>
<dbReference type="Pfam" id="PF03659">
    <property type="entry name" value="Glyco_hydro_71"/>
    <property type="match status" value="1"/>
</dbReference>
<keyword evidence="1" id="KW-0732">Signal</keyword>
<dbReference type="Proteomes" id="UP000007963">
    <property type="component" value="Unassembled WGS sequence"/>
</dbReference>
<dbReference type="eggNOG" id="ENOG502RZ85">
    <property type="taxonomic scope" value="Eukaryota"/>
</dbReference>
<dbReference type="AlphaFoldDB" id="Q0CFZ8"/>
<gene>
    <name evidence="2" type="ORF">ATEG_07394</name>
</gene>
<dbReference type="Gene3D" id="3.20.20.80">
    <property type="entry name" value="Glycosidases"/>
    <property type="match status" value="1"/>
</dbReference>
<dbReference type="RefSeq" id="XP_001210080.1">
    <property type="nucleotide sequence ID" value="XM_001210080.1"/>
</dbReference>
<dbReference type="VEuPathDB" id="FungiDB:ATEG_07394"/>
<evidence type="ECO:0000313" key="3">
    <source>
        <dbReference type="Proteomes" id="UP000007963"/>
    </source>
</evidence>
<reference evidence="3" key="1">
    <citation type="submission" date="2005-09" db="EMBL/GenBank/DDBJ databases">
        <title>Annotation of the Aspergillus terreus NIH2624 genome.</title>
        <authorList>
            <person name="Birren B.W."/>
            <person name="Lander E.S."/>
            <person name="Galagan J.E."/>
            <person name="Nusbaum C."/>
            <person name="Devon K."/>
            <person name="Henn M."/>
            <person name="Ma L.-J."/>
            <person name="Jaffe D.B."/>
            <person name="Butler J."/>
            <person name="Alvarez P."/>
            <person name="Gnerre S."/>
            <person name="Grabherr M."/>
            <person name="Kleber M."/>
            <person name="Mauceli E.W."/>
            <person name="Brockman W."/>
            <person name="Rounsley S."/>
            <person name="Young S.K."/>
            <person name="LaButti K."/>
            <person name="Pushparaj V."/>
            <person name="DeCaprio D."/>
            <person name="Crawford M."/>
            <person name="Koehrsen M."/>
            <person name="Engels R."/>
            <person name="Montgomery P."/>
            <person name="Pearson M."/>
            <person name="Howarth C."/>
            <person name="Larson L."/>
            <person name="Luoma S."/>
            <person name="White J."/>
            <person name="Alvarado L."/>
            <person name="Kodira C.D."/>
            <person name="Zeng Q."/>
            <person name="Oleary S."/>
            <person name="Yandava C."/>
            <person name="Denning D.W."/>
            <person name="Nierman W.C."/>
            <person name="Milne T."/>
            <person name="Madden K."/>
        </authorList>
    </citation>
    <scope>NUCLEOTIDE SEQUENCE [LARGE SCALE GENOMIC DNA]</scope>
    <source>
        <strain evidence="3">NIH 2624 / FGSC A1156</strain>
    </source>
</reference>
<evidence type="ECO:0000313" key="2">
    <source>
        <dbReference type="EMBL" id="EAU32778.1"/>
    </source>
</evidence>
<dbReference type="STRING" id="341663.Q0CFZ8"/>
<proteinExistence type="predicted"/>
<dbReference type="EMBL" id="CH476603">
    <property type="protein sequence ID" value="EAU32778.1"/>
    <property type="molecule type" value="Genomic_DNA"/>
</dbReference>
<feature type="chain" id="PRO_5004170123" evidence="1">
    <location>
        <begin position="18"/>
        <end position="769"/>
    </location>
</feature>
<organism evidence="2 3">
    <name type="scientific">Aspergillus terreus (strain NIH 2624 / FGSC A1156)</name>
    <dbReference type="NCBI Taxonomy" id="341663"/>
    <lineage>
        <taxon>Eukaryota</taxon>
        <taxon>Fungi</taxon>
        <taxon>Dikarya</taxon>
        <taxon>Ascomycota</taxon>
        <taxon>Pezizomycotina</taxon>
        <taxon>Eurotiomycetes</taxon>
        <taxon>Eurotiomycetidae</taxon>
        <taxon>Eurotiales</taxon>
        <taxon>Aspergillaceae</taxon>
        <taxon>Aspergillus</taxon>
        <taxon>Aspergillus subgen. Circumdati</taxon>
    </lineage>
</organism>
<dbReference type="CDD" id="cd11577">
    <property type="entry name" value="GH71"/>
    <property type="match status" value="1"/>
</dbReference>
<dbReference type="OrthoDB" id="1046782at2759"/>
<dbReference type="OMA" id="QASWTWQ"/>
<name>Q0CFZ8_ASPTN</name>